<gene>
    <name evidence="2" type="ORF">CV103_06980</name>
</gene>
<evidence type="ECO:0000313" key="2">
    <source>
        <dbReference type="EMBL" id="PTD24759.1"/>
    </source>
</evidence>
<dbReference type="EMBL" id="PHHF01000030">
    <property type="protein sequence ID" value="PTD24759.1"/>
    <property type="molecule type" value="Genomic_DNA"/>
</dbReference>
<evidence type="ECO:0000313" key="3">
    <source>
        <dbReference type="Proteomes" id="UP000241206"/>
    </source>
</evidence>
<proteinExistence type="predicted"/>
<name>A0A2T4I4T1_9SPHN</name>
<dbReference type="AlphaFoldDB" id="A0A2T4I4T1"/>
<dbReference type="RefSeq" id="WP_107394443.1">
    <property type="nucleotide sequence ID" value="NZ_PHHF01000030.1"/>
</dbReference>
<keyword evidence="1" id="KW-0812">Transmembrane</keyword>
<protein>
    <submittedName>
        <fullName evidence="2">Uncharacterized protein</fullName>
    </submittedName>
</protein>
<feature type="transmembrane region" description="Helical" evidence="1">
    <location>
        <begin position="54"/>
        <end position="79"/>
    </location>
</feature>
<comment type="caution">
    <text evidence="2">The sequence shown here is derived from an EMBL/GenBank/DDBJ whole genome shotgun (WGS) entry which is preliminary data.</text>
</comment>
<dbReference type="Proteomes" id="UP000241206">
    <property type="component" value="Unassembled WGS sequence"/>
</dbReference>
<reference evidence="2 3" key="1">
    <citation type="submission" date="2017-11" db="EMBL/GenBank/DDBJ databases">
        <title>Sphingomonas oleivorans sp. nov., isolated from oil-contaminated soil.</title>
        <authorList>
            <person name="Wang L."/>
            <person name="Chen L."/>
        </authorList>
    </citation>
    <scope>NUCLEOTIDE SEQUENCE [LARGE SCALE GENOMIC DNA]</scope>
    <source>
        <strain evidence="2 3">K101</strain>
    </source>
</reference>
<accession>A0A2T4I4T1</accession>
<organism evidence="2 3">
    <name type="scientific">Edaphosphingomonas fennica</name>
    <dbReference type="NCBI Taxonomy" id="114404"/>
    <lineage>
        <taxon>Bacteria</taxon>
        <taxon>Pseudomonadati</taxon>
        <taxon>Pseudomonadota</taxon>
        <taxon>Alphaproteobacteria</taxon>
        <taxon>Sphingomonadales</taxon>
        <taxon>Rhizorhabdaceae</taxon>
        <taxon>Edaphosphingomonas</taxon>
    </lineage>
</organism>
<sequence>MPASVVIVDLFGLLLAVIGFTMAFRQHVARRLLGRPLRPATRRSADDDEDPLTYVLRIAGVMVMVFGVVIAGMVTLIHLR</sequence>
<keyword evidence="3" id="KW-1185">Reference proteome</keyword>
<keyword evidence="1" id="KW-0472">Membrane</keyword>
<keyword evidence="1" id="KW-1133">Transmembrane helix</keyword>
<evidence type="ECO:0000256" key="1">
    <source>
        <dbReference type="SAM" id="Phobius"/>
    </source>
</evidence>